<sequence>MKKYFAIILLFLSFCAFSQNKAKGNSKYDKLAYIDAIEVYENVAKKGLKSKELFEKLGNAYYFNGMLDKSKIWYDKLFEFTSDIDAEYYFRYAQSLKAVRDYDKADIMMEQFFQLTNDYRGELYIKNKLYLKEIKGNQERYKIENAGINSSESDYGSYFLGNKMYFVSSRKFVKNTNKLDSWTNQNFTNLMSAEFDSIANVVHIDELTDEINTKYHESSLIFTKDGKTMYFTRNNYYKKKIGYNEKKIVLLKLYKASLINNKWDKIIELPFNSDEYNIAHPALSNDEKTMYFASDMPGGYGESDLYKISINDDGTFGKPINLGPKINTKSRETFPYINKSDELYFASDGHVGLGGLDLFKSIPDKNGEFTLFENLGEPVNSEKDDFGFSESPFEKIFFISSNRNGGKGYDDIYKLIEQDKPEEIVLEQIVVDANTRKPLENVKISIYDSNYNLINETVTDNLGGFKTSKIRKDREYIIKIEYPDYFTSEKRYKGNDYVVKGVLPINPKLIAVDYGDDLIKLLNLSIYFDLDKYFIRPDAEVELAMLIKVMLKYPQLKVHIKSHTDSRQSDSYNLKLSDLRAKATRNYMIKKGVPKDRISAKGYGETELLNKCSNGVPCSKEEHQLNRRSEFIIIK</sequence>
<accession>A0ABN6KX99</accession>
<evidence type="ECO:0000259" key="6">
    <source>
        <dbReference type="PROSITE" id="PS51123"/>
    </source>
</evidence>
<dbReference type="SUPFAM" id="SSF48452">
    <property type="entry name" value="TPR-like"/>
    <property type="match status" value="1"/>
</dbReference>
<comment type="subcellular location">
    <subcellularLocation>
        <location evidence="1">Cell outer membrane</location>
    </subcellularLocation>
</comment>
<dbReference type="Gene3D" id="1.25.40.10">
    <property type="entry name" value="Tetratricopeptide repeat domain"/>
    <property type="match status" value="1"/>
</dbReference>
<dbReference type="PROSITE" id="PS51123">
    <property type="entry name" value="OMPA_2"/>
    <property type="match status" value="1"/>
</dbReference>
<feature type="domain" description="OmpA-like" evidence="6">
    <location>
        <begin position="515"/>
        <end position="635"/>
    </location>
</feature>
<dbReference type="CDD" id="cd07185">
    <property type="entry name" value="OmpA_C-like"/>
    <property type="match status" value="1"/>
</dbReference>
<dbReference type="PANTHER" id="PTHR30329:SF21">
    <property type="entry name" value="LIPOPROTEIN YIAD-RELATED"/>
    <property type="match status" value="1"/>
</dbReference>
<proteinExistence type="predicted"/>
<dbReference type="Pfam" id="PF07676">
    <property type="entry name" value="PD40"/>
    <property type="match status" value="2"/>
</dbReference>
<gene>
    <name evidence="7" type="ORF">GENT5_01300</name>
</gene>
<feature type="chain" id="PRO_5046059256" evidence="5">
    <location>
        <begin position="19"/>
        <end position="635"/>
    </location>
</feature>
<evidence type="ECO:0000256" key="4">
    <source>
        <dbReference type="PROSITE-ProRule" id="PRU00473"/>
    </source>
</evidence>
<dbReference type="Gene3D" id="2.60.40.10">
    <property type="entry name" value="Immunoglobulins"/>
    <property type="match status" value="1"/>
</dbReference>
<evidence type="ECO:0000256" key="3">
    <source>
        <dbReference type="ARBA" id="ARBA00023237"/>
    </source>
</evidence>
<dbReference type="SUPFAM" id="SSF82171">
    <property type="entry name" value="DPP6 N-terminal domain-like"/>
    <property type="match status" value="1"/>
</dbReference>
<dbReference type="Proteomes" id="UP001319867">
    <property type="component" value="Chromosome"/>
</dbReference>
<dbReference type="InterPro" id="IPR011659">
    <property type="entry name" value="WD40"/>
</dbReference>
<evidence type="ECO:0000256" key="5">
    <source>
        <dbReference type="SAM" id="SignalP"/>
    </source>
</evidence>
<dbReference type="PANTHER" id="PTHR30329">
    <property type="entry name" value="STATOR ELEMENT OF FLAGELLAR MOTOR COMPLEX"/>
    <property type="match status" value="1"/>
</dbReference>
<keyword evidence="2 4" id="KW-0472">Membrane</keyword>
<dbReference type="Gene3D" id="3.30.1330.60">
    <property type="entry name" value="OmpA-like domain"/>
    <property type="match status" value="1"/>
</dbReference>
<organism evidence="7 8">
    <name type="scientific">Flavobacterium ammoniigenes</name>
    <dbReference type="NCBI Taxonomy" id="1751095"/>
    <lineage>
        <taxon>Bacteria</taxon>
        <taxon>Pseudomonadati</taxon>
        <taxon>Bacteroidota</taxon>
        <taxon>Flavobacteriia</taxon>
        <taxon>Flavobacteriales</taxon>
        <taxon>Flavobacteriaceae</taxon>
        <taxon>Flavobacterium</taxon>
    </lineage>
</organism>
<name>A0ABN6KX99_9FLAO</name>
<evidence type="ECO:0000313" key="8">
    <source>
        <dbReference type="Proteomes" id="UP001319867"/>
    </source>
</evidence>
<evidence type="ECO:0000313" key="7">
    <source>
        <dbReference type="EMBL" id="BDB53825.1"/>
    </source>
</evidence>
<dbReference type="SUPFAM" id="SSF103088">
    <property type="entry name" value="OmpA-like"/>
    <property type="match status" value="1"/>
</dbReference>
<keyword evidence="8" id="KW-1185">Reference proteome</keyword>
<evidence type="ECO:0000256" key="1">
    <source>
        <dbReference type="ARBA" id="ARBA00004442"/>
    </source>
</evidence>
<reference evidence="7 8" key="1">
    <citation type="journal article" date="2022" name="Int. J. Syst. Evol. Microbiol.">
        <title>Flavobacterium ammonificans sp. nov. and Flavobacterium ammoniigenes sp. nov., ammonifying bacteria isolated from surface river water.</title>
        <authorList>
            <person name="Watanabe K."/>
            <person name="Kitamura T."/>
            <person name="Ogata Y."/>
            <person name="Shindo C."/>
            <person name="Suda W."/>
        </authorList>
    </citation>
    <scope>NUCLEOTIDE SEQUENCE [LARGE SCALE GENOMIC DNA]</scope>
    <source>
        <strain evidence="7 8">GENT5</strain>
    </source>
</reference>
<dbReference type="RefSeq" id="WP_229317434.1">
    <property type="nucleotide sequence ID" value="NZ_AP025184.1"/>
</dbReference>
<dbReference type="EMBL" id="AP025184">
    <property type="protein sequence ID" value="BDB53825.1"/>
    <property type="molecule type" value="Genomic_DNA"/>
</dbReference>
<dbReference type="InterPro" id="IPR011990">
    <property type="entry name" value="TPR-like_helical_dom_sf"/>
</dbReference>
<dbReference type="InterPro" id="IPR006664">
    <property type="entry name" value="OMP_bac"/>
</dbReference>
<reference evidence="7 8" key="2">
    <citation type="journal article" date="2022" name="Microorganisms">
        <title>Complete Genome Sequences of Two Flavobacterium ammonificans Strains and a Flavobacterium ammoniigenes Strain of Ammonifying Bacterioplankton Isolated from Surface River Water.</title>
        <authorList>
            <person name="Suda W."/>
            <person name="Ogata Y."/>
            <person name="Shindo C."/>
            <person name="Watanabe K."/>
        </authorList>
    </citation>
    <scope>NUCLEOTIDE SEQUENCE [LARGE SCALE GENOMIC DNA]</scope>
    <source>
        <strain evidence="7 8">GENT5</strain>
    </source>
</reference>
<feature type="signal peptide" evidence="5">
    <location>
        <begin position="1"/>
        <end position="18"/>
    </location>
</feature>
<dbReference type="SUPFAM" id="SSF49478">
    <property type="entry name" value="Cna protein B-type domain"/>
    <property type="match status" value="1"/>
</dbReference>
<dbReference type="PRINTS" id="PR01021">
    <property type="entry name" value="OMPADOMAIN"/>
</dbReference>
<dbReference type="InterPro" id="IPR036737">
    <property type="entry name" value="OmpA-like_sf"/>
</dbReference>
<dbReference type="InterPro" id="IPR050330">
    <property type="entry name" value="Bact_OuterMem_StrucFunc"/>
</dbReference>
<dbReference type="InterPro" id="IPR006665">
    <property type="entry name" value="OmpA-like"/>
</dbReference>
<evidence type="ECO:0000256" key="2">
    <source>
        <dbReference type="ARBA" id="ARBA00023136"/>
    </source>
</evidence>
<protein>
    <submittedName>
        <fullName evidence="7">Cell envelope biogenesis protein OmpA</fullName>
    </submittedName>
</protein>
<dbReference type="Pfam" id="PF00691">
    <property type="entry name" value="OmpA"/>
    <property type="match status" value="1"/>
</dbReference>
<keyword evidence="5" id="KW-0732">Signal</keyword>
<dbReference type="InterPro" id="IPR013783">
    <property type="entry name" value="Ig-like_fold"/>
</dbReference>
<keyword evidence="3" id="KW-0998">Cell outer membrane</keyword>